<keyword evidence="9 11" id="KW-0067">ATP-binding</keyword>
<evidence type="ECO:0000256" key="1">
    <source>
        <dbReference type="ARBA" id="ARBA00000851"/>
    </source>
</evidence>
<dbReference type="Gene3D" id="3.90.1570.50">
    <property type="match status" value="2"/>
</dbReference>
<dbReference type="NCBIfam" id="TIGR00348">
    <property type="entry name" value="hsdR"/>
    <property type="match status" value="1"/>
</dbReference>
<dbReference type="GO" id="GO:0009035">
    <property type="term" value="F:type I site-specific deoxyribonuclease activity"/>
    <property type="evidence" value="ECO:0007669"/>
    <property type="project" value="UniProtKB-EC"/>
</dbReference>
<evidence type="ECO:0000256" key="9">
    <source>
        <dbReference type="ARBA" id="ARBA00022840"/>
    </source>
</evidence>
<feature type="domain" description="Helicase ATP-binding" evidence="12">
    <location>
        <begin position="319"/>
        <end position="481"/>
    </location>
</feature>
<dbReference type="InterPro" id="IPR022625">
    <property type="entry name" value="TypeI_RM_Rsu_C"/>
</dbReference>
<dbReference type="AlphaFoldDB" id="A0A3S4R291"/>
<sequence>MPVHDRPGPGIEPVLLTDEATVVGLYDPESGSRSGYQSEAELERALIAQLREQAYEYVVLESEADLIANLRAQLETLNDYTFTDQEWRRFFETSILTRSGVDEIAEKTRRIQEDHVQVLQRDNGESKNIRLIDKQRVHNNRLQVTNQYTADDGAHKSRYDVTVLVNGLPLVHIELKRRGVEIREAFNQINRYQRDSFWAGAGLFGYVQIFVISNGTHTKYYSNTTRLDHITESGRTRRQAKAATSDSFEFTSWWSDATNAPIAELTDFTATFLAKHTLLAVLTRYCVLTTAGKLLVMRPYQIAATEAILRRIGTASAHGLTGTIEGGGYIWHTTGSGKTLTSFKTAKLAAGLEGIDKVVFVVDRKDLDHQTIREYNRFAQGTVSANQSTAQLARQIDDPSVRIIVTTIQKLSTFVKGHRAHRIYDGHVVLIFDECHRSQFGDMHTDITKAFRNYHLFGFTGTPIFAANSSSGGDIRLRTTEQAFGRQLHAYTIVDAIRDKNVLPFRIDYIDTVRMPASVRDGEVSGIDAERALLDPERLRQVVTYIREHFDHKTRRNSAYTLGQRRLLGFNSLLATASIKAARAYYAEFRRQQETLPADRRLSIGIVYSYAPNADAPGETLADESVDPTALSTDDRAFLDDAITDYNTQFGTTYDTSAQGFEGYYEDISKRLAERQIDLVIVVNMFLTGFDSKTLNTLWVDKPLRAHGLIQAFSRTNRILNAVKSYGNIVCFRDLQEETDEAIALFGNKDAGGLVLLKAYAEYLADYLDKVARLRERFEPGRRIDSEAESRAFITQFGAILRLRNILTSFDDFSGDDVVDEAELQDYRSVYVDLYSQMRRTSDADKEVVNDELVFEMELVRQVEVGVDYILMLVEKHRQGVPGGQDREIPVEIARAVASSPTLHSRRDLIEDFVRSVSAHGDVAAQWHDFISLRRETELEDIISGERLQKDATLALVEDAMRDGYVPTEGTGITKILPPVSRFHRPTDGKDGYDAKKKRVVRALAAYVDRFRVLGGPA</sequence>
<dbReference type="OrthoDB" id="9758243at2"/>
<dbReference type="InterPro" id="IPR055180">
    <property type="entry name" value="HsdR_RecA-like_helicase_dom_2"/>
</dbReference>
<dbReference type="REBASE" id="288589">
    <property type="entry name" value="Aho11636IP"/>
</dbReference>
<dbReference type="KEGG" id="ahw:NCTC11636_00592"/>
<dbReference type="Gene3D" id="1.20.58.2040">
    <property type="match status" value="1"/>
</dbReference>
<keyword evidence="4" id="KW-0540">Nuclease</keyword>
<keyword evidence="8 11" id="KW-0378">Hydrolase</keyword>
<dbReference type="SMART" id="SM00487">
    <property type="entry name" value="DEXDc"/>
    <property type="match status" value="1"/>
</dbReference>
<evidence type="ECO:0000313" key="14">
    <source>
        <dbReference type="Proteomes" id="UP000266895"/>
    </source>
</evidence>
<dbReference type="PANTHER" id="PTHR30195:SF16">
    <property type="entry name" value="TYPE I RESTRICTION ENZYME ENDONUCLEASE SUBUNIT"/>
    <property type="match status" value="1"/>
</dbReference>
<evidence type="ECO:0000256" key="7">
    <source>
        <dbReference type="ARBA" id="ARBA00022759"/>
    </source>
</evidence>
<dbReference type="CDD" id="cd18030">
    <property type="entry name" value="DEXHc_RE_I_HsdR"/>
    <property type="match status" value="1"/>
</dbReference>
<keyword evidence="7" id="KW-0255">Endonuclease</keyword>
<keyword evidence="14" id="KW-1185">Reference proteome</keyword>
<comment type="similarity">
    <text evidence="2 11">Belongs to the HsdR family.</text>
</comment>
<dbReference type="InterPro" id="IPR004473">
    <property type="entry name" value="Restrct_endonuc_typeI_HsdR"/>
</dbReference>
<dbReference type="EMBL" id="LR134350">
    <property type="protein sequence ID" value="VEG26574.1"/>
    <property type="molecule type" value="Genomic_DNA"/>
</dbReference>
<evidence type="ECO:0000256" key="3">
    <source>
        <dbReference type="ARBA" id="ARBA00011296"/>
    </source>
</evidence>
<evidence type="ECO:0000256" key="4">
    <source>
        <dbReference type="ARBA" id="ARBA00022722"/>
    </source>
</evidence>
<dbReference type="PROSITE" id="PS51192">
    <property type="entry name" value="HELICASE_ATP_BIND_1"/>
    <property type="match status" value="1"/>
</dbReference>
<evidence type="ECO:0000256" key="5">
    <source>
        <dbReference type="ARBA" id="ARBA00022741"/>
    </source>
</evidence>
<dbReference type="GO" id="GO:0009307">
    <property type="term" value="P:DNA restriction-modification system"/>
    <property type="evidence" value="ECO:0007669"/>
    <property type="project" value="UniProtKB-KW"/>
</dbReference>
<evidence type="ECO:0000313" key="13">
    <source>
        <dbReference type="EMBL" id="VEG26574.1"/>
    </source>
</evidence>
<evidence type="ECO:0000256" key="2">
    <source>
        <dbReference type="ARBA" id="ARBA00008598"/>
    </source>
</evidence>
<dbReference type="PANTHER" id="PTHR30195">
    <property type="entry name" value="TYPE I SITE-SPECIFIC DEOXYRIBONUCLEASE PROTEIN SUBUNIT M AND R"/>
    <property type="match status" value="1"/>
</dbReference>
<name>A0A3S4R291_9ACTO</name>
<keyword evidence="6 11" id="KW-0680">Restriction system</keyword>
<keyword evidence="5 11" id="KW-0547">Nucleotide-binding</keyword>
<dbReference type="Pfam" id="PF04313">
    <property type="entry name" value="HSDR_N"/>
    <property type="match status" value="1"/>
</dbReference>
<evidence type="ECO:0000256" key="8">
    <source>
        <dbReference type="ARBA" id="ARBA00022801"/>
    </source>
</evidence>
<dbReference type="InterPro" id="IPR051268">
    <property type="entry name" value="Type-I_R_enzyme_R_subunit"/>
</dbReference>
<dbReference type="GO" id="GO:0003677">
    <property type="term" value="F:DNA binding"/>
    <property type="evidence" value="ECO:0007669"/>
    <property type="project" value="UniProtKB-KW"/>
</dbReference>
<evidence type="ECO:0000259" key="12">
    <source>
        <dbReference type="PROSITE" id="PS51192"/>
    </source>
</evidence>
<dbReference type="InterPro" id="IPR014001">
    <property type="entry name" value="Helicase_ATP-bd"/>
</dbReference>
<gene>
    <name evidence="13" type="primary">hsdR</name>
    <name evidence="13" type="ORF">NCTC11636_00592</name>
</gene>
<evidence type="ECO:0000256" key="11">
    <source>
        <dbReference type="RuleBase" id="RU364115"/>
    </source>
</evidence>
<evidence type="ECO:0000256" key="10">
    <source>
        <dbReference type="ARBA" id="ARBA00023125"/>
    </source>
</evidence>
<dbReference type="CDD" id="cd22332">
    <property type="entry name" value="HsdR_N"/>
    <property type="match status" value="1"/>
</dbReference>
<proteinExistence type="inferred from homology"/>
<dbReference type="GO" id="GO:0005524">
    <property type="term" value="F:ATP binding"/>
    <property type="evidence" value="ECO:0007669"/>
    <property type="project" value="UniProtKB-KW"/>
</dbReference>
<dbReference type="Gene3D" id="3.40.50.300">
    <property type="entry name" value="P-loop containing nucleotide triphosphate hydrolases"/>
    <property type="match status" value="2"/>
</dbReference>
<dbReference type="InterPro" id="IPR040980">
    <property type="entry name" value="SWI2_SNF2"/>
</dbReference>
<protein>
    <recommendedName>
        <fullName evidence="11">Type I restriction enzyme endonuclease subunit</fullName>
        <shortName evidence="11">R protein</shortName>
        <ecNumber evidence="11">3.1.21.3</ecNumber>
    </recommendedName>
</protein>
<dbReference type="Pfam" id="PF22679">
    <property type="entry name" value="T1R_D3-like"/>
    <property type="match status" value="1"/>
</dbReference>
<evidence type="ECO:0000256" key="6">
    <source>
        <dbReference type="ARBA" id="ARBA00022747"/>
    </source>
</evidence>
<dbReference type="SUPFAM" id="SSF52540">
    <property type="entry name" value="P-loop containing nucleoside triphosphate hydrolases"/>
    <property type="match status" value="1"/>
</dbReference>
<dbReference type="CDD" id="cd18800">
    <property type="entry name" value="SF2_C_EcoR124I-like"/>
    <property type="match status" value="1"/>
</dbReference>
<dbReference type="InterPro" id="IPR027417">
    <property type="entry name" value="P-loop_NTPase"/>
</dbReference>
<dbReference type="RefSeq" id="WP_126381793.1">
    <property type="nucleotide sequence ID" value="NZ_LR134350.1"/>
</dbReference>
<accession>A0A3S4R291</accession>
<comment type="catalytic activity">
    <reaction evidence="1 11">
        <text>Endonucleolytic cleavage of DNA to give random double-stranded fragments with terminal 5'-phosphates, ATP is simultaneously hydrolyzed.</text>
        <dbReference type="EC" id="3.1.21.3"/>
    </reaction>
</comment>
<comment type="subunit">
    <text evidence="3 11">The type I restriction/modification system is composed of three polypeptides R, M and S.</text>
</comment>
<dbReference type="EC" id="3.1.21.3" evidence="11"/>
<dbReference type="Proteomes" id="UP000266895">
    <property type="component" value="Chromosome"/>
</dbReference>
<organism evidence="13 14">
    <name type="scientific">Actinomyces howellii</name>
    <dbReference type="NCBI Taxonomy" id="52771"/>
    <lineage>
        <taxon>Bacteria</taxon>
        <taxon>Bacillati</taxon>
        <taxon>Actinomycetota</taxon>
        <taxon>Actinomycetes</taxon>
        <taxon>Actinomycetales</taxon>
        <taxon>Actinomycetaceae</taxon>
        <taxon>Actinomyces</taxon>
    </lineage>
</organism>
<keyword evidence="10 11" id="KW-0238">DNA-binding</keyword>
<reference evidence="13 14" key="1">
    <citation type="submission" date="2018-12" db="EMBL/GenBank/DDBJ databases">
        <authorList>
            <consortium name="Pathogen Informatics"/>
        </authorList>
    </citation>
    <scope>NUCLEOTIDE SEQUENCE [LARGE SCALE GENOMIC DNA]</scope>
    <source>
        <strain evidence="13 14">NCTC11636</strain>
    </source>
</reference>
<dbReference type="Pfam" id="PF12008">
    <property type="entry name" value="EcoR124_C"/>
    <property type="match status" value="1"/>
</dbReference>
<dbReference type="Pfam" id="PF18766">
    <property type="entry name" value="SWI2_SNF2"/>
    <property type="match status" value="1"/>
</dbReference>
<dbReference type="InterPro" id="IPR007409">
    <property type="entry name" value="Restrct_endonuc_type1_HsdR_N"/>
</dbReference>
<comment type="function">
    <text evidence="11">Subunit R is required for both nuclease and ATPase activities, but not for modification.</text>
</comment>